<dbReference type="Pfam" id="PF00300">
    <property type="entry name" value="His_Phos_1"/>
    <property type="match status" value="1"/>
</dbReference>
<dbReference type="PANTHER" id="PTHR48100">
    <property type="entry name" value="BROAD-SPECIFICITY PHOSPHATASE YOR283W-RELATED"/>
    <property type="match status" value="1"/>
</dbReference>
<feature type="binding site" evidence="4">
    <location>
        <begin position="8"/>
        <end position="15"/>
    </location>
    <ligand>
        <name>substrate</name>
    </ligand>
</feature>
<evidence type="ECO:0000313" key="5">
    <source>
        <dbReference type="EMBL" id="QBP42799.1"/>
    </source>
</evidence>
<keyword evidence="2" id="KW-0413">Isomerase</keyword>
<reference evidence="5 6" key="1">
    <citation type="submission" date="2019-03" db="EMBL/GenBank/DDBJ databases">
        <title>Complete genome sequence of Paenisporosarcina antarctica CGMCC 1.6503T.</title>
        <authorList>
            <person name="Rong J.-C."/>
            <person name="Chi N.-Y."/>
            <person name="Zhang Q.-F."/>
        </authorList>
    </citation>
    <scope>NUCLEOTIDE SEQUENCE [LARGE SCALE GENOMIC DNA]</scope>
    <source>
        <strain evidence="5 6">CGMCC 1.6503</strain>
    </source>
</reference>
<dbReference type="PANTHER" id="PTHR48100:SF1">
    <property type="entry name" value="HISTIDINE PHOSPHATASE FAMILY PROTEIN-RELATED"/>
    <property type="match status" value="1"/>
</dbReference>
<dbReference type="GO" id="GO:0016791">
    <property type="term" value="F:phosphatase activity"/>
    <property type="evidence" value="ECO:0007669"/>
    <property type="project" value="TreeGrafter"/>
</dbReference>
<dbReference type="SMART" id="SM00855">
    <property type="entry name" value="PGAM"/>
    <property type="match status" value="1"/>
</dbReference>
<evidence type="ECO:0000256" key="2">
    <source>
        <dbReference type="ARBA" id="ARBA00023235"/>
    </source>
</evidence>
<dbReference type="OrthoDB" id="9782128at2"/>
<dbReference type="Proteomes" id="UP000294292">
    <property type="component" value="Chromosome"/>
</dbReference>
<dbReference type="InterPro" id="IPR013078">
    <property type="entry name" value="His_Pase_superF_clade-1"/>
</dbReference>
<dbReference type="PROSITE" id="PS00175">
    <property type="entry name" value="PG_MUTASE"/>
    <property type="match status" value="1"/>
</dbReference>
<feature type="active site" description="Tele-phosphohistidine intermediate" evidence="3">
    <location>
        <position position="9"/>
    </location>
</feature>
<proteinExistence type="predicted"/>
<feature type="active site" description="Proton donor/acceptor" evidence="3">
    <location>
        <position position="82"/>
    </location>
</feature>
<dbReference type="Gene3D" id="3.40.50.1240">
    <property type="entry name" value="Phosphoglycerate mutase-like"/>
    <property type="match status" value="1"/>
</dbReference>
<dbReference type="SUPFAM" id="SSF53254">
    <property type="entry name" value="Phosphoglycerate mutase-like"/>
    <property type="match status" value="1"/>
</dbReference>
<feature type="binding site" evidence="4">
    <location>
        <position position="58"/>
    </location>
    <ligand>
        <name>substrate</name>
    </ligand>
</feature>
<accession>A0A4P7A2W7</accession>
<dbReference type="KEGG" id="panc:E2636_17370"/>
<organism evidence="5 6">
    <name type="scientific">Paenisporosarcina antarctica</name>
    <dbReference type="NCBI Taxonomy" id="417367"/>
    <lineage>
        <taxon>Bacteria</taxon>
        <taxon>Bacillati</taxon>
        <taxon>Bacillota</taxon>
        <taxon>Bacilli</taxon>
        <taxon>Bacillales</taxon>
        <taxon>Caryophanaceae</taxon>
        <taxon>Paenisporosarcina</taxon>
    </lineage>
</organism>
<evidence type="ECO:0000256" key="1">
    <source>
        <dbReference type="ARBA" id="ARBA00023152"/>
    </source>
</evidence>
<dbReference type="GO" id="GO:0005737">
    <property type="term" value="C:cytoplasm"/>
    <property type="evidence" value="ECO:0007669"/>
    <property type="project" value="TreeGrafter"/>
</dbReference>
<dbReference type="InterPro" id="IPR001345">
    <property type="entry name" value="PG/BPGM_mutase_AS"/>
</dbReference>
<keyword evidence="1" id="KW-0324">Glycolysis</keyword>
<gene>
    <name evidence="5" type="ORF">E2636_17370</name>
</gene>
<evidence type="ECO:0000313" key="6">
    <source>
        <dbReference type="Proteomes" id="UP000294292"/>
    </source>
</evidence>
<name>A0A4P7A2W7_9BACL</name>
<sequence>MLTLYITRHGQTEWNVQSRMQGWADSPLTATGVSAAIQLGKRLQDVPLHAVYSSTSGRAIDTAQLIIGERHIPLIQKEDLREINVGEWQGMLSSEIERDFADQVKTYYKHPNHFESTSGENFHSLKERVLRTVEEISTTHPAGHVLIVTHGVVKKCLINHFTGAQLDSLWDPPFIHGTSLTMMEIDNESQKFTMIGDMSHAEEARKPTKAQ</sequence>
<protein>
    <submittedName>
        <fullName evidence="5">Histidine phosphatase family protein</fullName>
    </submittedName>
</protein>
<dbReference type="InterPro" id="IPR029033">
    <property type="entry name" value="His_PPase_superfam"/>
</dbReference>
<dbReference type="RefSeq" id="WP_134211518.1">
    <property type="nucleotide sequence ID" value="NZ_CP038015.1"/>
</dbReference>
<dbReference type="AlphaFoldDB" id="A0A4P7A2W7"/>
<dbReference type="CDD" id="cd07067">
    <property type="entry name" value="HP_PGM_like"/>
    <property type="match status" value="1"/>
</dbReference>
<evidence type="ECO:0000256" key="3">
    <source>
        <dbReference type="PIRSR" id="PIRSR613078-1"/>
    </source>
</evidence>
<dbReference type="InterPro" id="IPR050275">
    <property type="entry name" value="PGM_Phosphatase"/>
</dbReference>
<keyword evidence="6" id="KW-1185">Reference proteome</keyword>
<dbReference type="EMBL" id="CP038015">
    <property type="protein sequence ID" value="QBP42799.1"/>
    <property type="molecule type" value="Genomic_DNA"/>
</dbReference>
<evidence type="ECO:0000256" key="4">
    <source>
        <dbReference type="PIRSR" id="PIRSR613078-2"/>
    </source>
</evidence>